<dbReference type="AlphaFoldDB" id="A0A9P1MXQ9"/>
<reference evidence="3" key="1">
    <citation type="submission" date="2022-11" db="EMBL/GenBank/DDBJ databases">
        <authorList>
            <person name="Kikuchi T."/>
        </authorList>
    </citation>
    <scope>NUCLEOTIDE SEQUENCE</scope>
    <source>
        <strain evidence="3">PS1010</strain>
    </source>
</reference>
<evidence type="ECO:0000313" key="4">
    <source>
        <dbReference type="Proteomes" id="UP001152747"/>
    </source>
</evidence>
<proteinExistence type="predicted"/>
<dbReference type="InterPro" id="IPR036427">
    <property type="entry name" value="Bromodomain-like_sf"/>
</dbReference>
<dbReference type="Pfam" id="PF00439">
    <property type="entry name" value="Bromodomain"/>
    <property type="match status" value="1"/>
</dbReference>
<evidence type="ECO:0000313" key="3">
    <source>
        <dbReference type="EMBL" id="CAI5443557.1"/>
    </source>
</evidence>
<evidence type="ECO:0000259" key="2">
    <source>
        <dbReference type="Pfam" id="PF00439"/>
    </source>
</evidence>
<dbReference type="InterPro" id="IPR001487">
    <property type="entry name" value="Bromodomain"/>
</dbReference>
<gene>
    <name evidence="3" type="ORF">CAMP_LOCUS6194</name>
</gene>
<dbReference type="Gene3D" id="1.20.920.10">
    <property type="entry name" value="Bromodomain-like"/>
    <property type="match status" value="1"/>
</dbReference>
<feature type="domain" description="Bromo" evidence="2">
    <location>
        <begin position="3"/>
        <end position="32"/>
    </location>
</feature>
<comment type="caution">
    <text evidence="3">The sequence shown here is derived from an EMBL/GenBank/DDBJ whole genome shotgun (WGS) entry which is preliminary data.</text>
</comment>
<evidence type="ECO:0000256" key="1">
    <source>
        <dbReference type="ARBA" id="ARBA00023117"/>
    </source>
</evidence>
<dbReference type="Proteomes" id="UP001152747">
    <property type="component" value="Unassembled WGS sequence"/>
</dbReference>
<keyword evidence="4" id="KW-1185">Reference proteome</keyword>
<dbReference type="SUPFAM" id="SSF47370">
    <property type="entry name" value="Bromodomain"/>
    <property type="match status" value="1"/>
</dbReference>
<organism evidence="3 4">
    <name type="scientific">Caenorhabditis angaria</name>
    <dbReference type="NCBI Taxonomy" id="860376"/>
    <lineage>
        <taxon>Eukaryota</taxon>
        <taxon>Metazoa</taxon>
        <taxon>Ecdysozoa</taxon>
        <taxon>Nematoda</taxon>
        <taxon>Chromadorea</taxon>
        <taxon>Rhabditida</taxon>
        <taxon>Rhabditina</taxon>
        <taxon>Rhabditomorpha</taxon>
        <taxon>Rhabditoidea</taxon>
        <taxon>Rhabditidae</taxon>
        <taxon>Peloderinae</taxon>
        <taxon>Caenorhabditis</taxon>
    </lineage>
</organism>
<keyword evidence="1" id="KW-0103">Bromodomain</keyword>
<sequence>MYMREFVADVNQMFENAKKYNPPDHAIFKCAESMQQVFERKLREIRLEMTKIHQNDANFMRNRLNSESHHTLEGSLDIEADQLLPIGPNAFEYEDYLANFGEK</sequence>
<dbReference type="EMBL" id="CANHGI010000002">
    <property type="protein sequence ID" value="CAI5443557.1"/>
    <property type="molecule type" value="Genomic_DNA"/>
</dbReference>
<accession>A0A9P1MXQ9</accession>
<name>A0A9P1MXQ9_9PELO</name>
<protein>
    <recommendedName>
        <fullName evidence="2">Bromo domain-containing protein</fullName>
    </recommendedName>
</protein>
<dbReference type="OrthoDB" id="10009055at2759"/>